<name>A0A7Z2VY25_9BURK</name>
<reference evidence="1 2" key="1">
    <citation type="submission" date="2020-04" db="EMBL/GenBank/DDBJ databases">
        <title>Genome sequencing of novel species.</title>
        <authorList>
            <person name="Heo J."/>
            <person name="Kim S.-J."/>
            <person name="Kim J.-S."/>
            <person name="Hong S.-B."/>
            <person name="Kwon S.-W."/>
        </authorList>
    </citation>
    <scope>NUCLEOTIDE SEQUENCE [LARGE SCALE GENOMIC DNA]</scope>
    <source>
        <strain evidence="1 2">GN2-R2</strain>
    </source>
</reference>
<dbReference type="KEGG" id="mfy:HH212_17170"/>
<protein>
    <submittedName>
        <fullName evidence="1">Uncharacterized protein</fullName>
    </submittedName>
</protein>
<proteinExistence type="predicted"/>
<evidence type="ECO:0000313" key="2">
    <source>
        <dbReference type="Proteomes" id="UP000502415"/>
    </source>
</evidence>
<evidence type="ECO:0000313" key="1">
    <source>
        <dbReference type="EMBL" id="QJE01546.1"/>
    </source>
</evidence>
<dbReference type="EMBL" id="CP051685">
    <property type="protein sequence ID" value="QJE01546.1"/>
    <property type="molecule type" value="Genomic_DNA"/>
</dbReference>
<dbReference type="AlphaFoldDB" id="A0A7Z2VY25"/>
<gene>
    <name evidence="1" type="ORF">HH212_17170</name>
</gene>
<keyword evidence="2" id="KW-1185">Reference proteome</keyword>
<organism evidence="1 2">
    <name type="scientific">Massilia forsythiae</name>
    <dbReference type="NCBI Taxonomy" id="2728020"/>
    <lineage>
        <taxon>Bacteria</taxon>
        <taxon>Pseudomonadati</taxon>
        <taxon>Pseudomonadota</taxon>
        <taxon>Betaproteobacteria</taxon>
        <taxon>Burkholderiales</taxon>
        <taxon>Oxalobacteraceae</taxon>
        <taxon>Telluria group</taxon>
        <taxon>Massilia</taxon>
    </lineage>
</organism>
<sequence length="77" mass="8480">MMFSLTVNVALRERQSGEATCAGAVVRSGVPLPHRCIHLSMLSVKCNKQLTEMALLVRGKRDALAYDRGVHRNLQSS</sequence>
<dbReference type="RefSeq" id="WP_170203577.1">
    <property type="nucleotide sequence ID" value="NZ_CP051685.1"/>
</dbReference>
<accession>A0A7Z2VY25</accession>
<dbReference type="Proteomes" id="UP000502415">
    <property type="component" value="Chromosome"/>
</dbReference>